<feature type="compositionally biased region" description="Polar residues" evidence="2">
    <location>
        <begin position="426"/>
        <end position="444"/>
    </location>
</feature>
<dbReference type="Gene3D" id="3.30.70.330">
    <property type="match status" value="1"/>
</dbReference>
<feature type="region of interest" description="Disordered" evidence="2">
    <location>
        <begin position="502"/>
        <end position="548"/>
    </location>
</feature>
<comment type="caution">
    <text evidence="4">The sequence shown here is derived from an EMBL/GenBank/DDBJ whole genome shotgun (WGS) entry which is preliminary data.</text>
</comment>
<evidence type="ECO:0000313" key="5">
    <source>
        <dbReference type="Proteomes" id="UP001208570"/>
    </source>
</evidence>
<dbReference type="PANTHER" id="PTHR22014">
    <property type="entry name" value="RNA-BINDING PROTEIN 33"/>
    <property type="match status" value="1"/>
</dbReference>
<evidence type="ECO:0000313" key="4">
    <source>
        <dbReference type="EMBL" id="KAK2149916.1"/>
    </source>
</evidence>
<evidence type="ECO:0000256" key="1">
    <source>
        <dbReference type="SAM" id="Coils"/>
    </source>
</evidence>
<dbReference type="AlphaFoldDB" id="A0AAD9JC89"/>
<dbReference type="SMART" id="SM00360">
    <property type="entry name" value="RRM"/>
    <property type="match status" value="1"/>
</dbReference>
<feature type="region of interest" description="Disordered" evidence="2">
    <location>
        <begin position="113"/>
        <end position="284"/>
    </location>
</feature>
<dbReference type="PANTHER" id="PTHR22014:SF2">
    <property type="entry name" value="RNA-BINDING PROTEIN 33"/>
    <property type="match status" value="1"/>
</dbReference>
<accession>A0AAD9JC89</accession>
<feature type="region of interest" description="Disordered" evidence="2">
    <location>
        <begin position="950"/>
        <end position="976"/>
    </location>
</feature>
<feature type="domain" description="RRM" evidence="3">
    <location>
        <begin position="1013"/>
        <end position="1080"/>
    </location>
</feature>
<dbReference type="InterPro" id="IPR035979">
    <property type="entry name" value="RBD_domain_sf"/>
</dbReference>
<feature type="region of interest" description="Disordered" evidence="2">
    <location>
        <begin position="399"/>
        <end position="418"/>
    </location>
</feature>
<feature type="compositionally biased region" description="Basic and acidic residues" evidence="2">
    <location>
        <begin position="206"/>
        <end position="218"/>
    </location>
</feature>
<feature type="region of interest" description="Disordered" evidence="2">
    <location>
        <begin position="581"/>
        <end position="638"/>
    </location>
</feature>
<keyword evidence="5" id="KW-1185">Reference proteome</keyword>
<dbReference type="InterPro" id="IPR039878">
    <property type="entry name" value="RBM33"/>
</dbReference>
<feature type="region of interest" description="Disordered" evidence="2">
    <location>
        <begin position="864"/>
        <end position="897"/>
    </location>
</feature>
<feature type="coiled-coil region" evidence="1">
    <location>
        <begin position="725"/>
        <end position="755"/>
    </location>
</feature>
<feature type="compositionally biased region" description="Polar residues" evidence="2">
    <location>
        <begin position="456"/>
        <end position="471"/>
    </location>
</feature>
<gene>
    <name evidence="4" type="ORF">LSH36_431g00022</name>
</gene>
<name>A0AAD9JC89_9ANNE</name>
<feature type="compositionally biased region" description="Basic and acidic residues" evidence="2">
    <location>
        <begin position="227"/>
        <end position="246"/>
    </location>
</feature>
<protein>
    <recommendedName>
        <fullName evidence="3">RRM domain-containing protein</fullName>
    </recommendedName>
</protein>
<feature type="region of interest" description="Disordered" evidence="2">
    <location>
        <begin position="913"/>
        <end position="932"/>
    </location>
</feature>
<feature type="region of interest" description="Disordered" evidence="2">
    <location>
        <begin position="778"/>
        <end position="798"/>
    </location>
</feature>
<feature type="compositionally biased region" description="Low complexity" evidence="2">
    <location>
        <begin position="472"/>
        <end position="481"/>
    </location>
</feature>
<dbReference type="InterPro" id="IPR000504">
    <property type="entry name" value="RRM_dom"/>
</dbReference>
<feature type="compositionally biased region" description="Polar residues" evidence="2">
    <location>
        <begin position="864"/>
        <end position="878"/>
    </location>
</feature>
<dbReference type="SUPFAM" id="SSF54928">
    <property type="entry name" value="RNA-binding domain, RBD"/>
    <property type="match status" value="1"/>
</dbReference>
<keyword evidence="1" id="KW-0175">Coiled coil</keyword>
<dbReference type="GO" id="GO:0003723">
    <property type="term" value="F:RNA binding"/>
    <property type="evidence" value="ECO:0007669"/>
    <property type="project" value="InterPro"/>
</dbReference>
<evidence type="ECO:0000259" key="3">
    <source>
        <dbReference type="SMART" id="SM00360"/>
    </source>
</evidence>
<feature type="compositionally biased region" description="Basic residues" evidence="2">
    <location>
        <begin position="256"/>
        <end position="277"/>
    </location>
</feature>
<feature type="compositionally biased region" description="Polar residues" evidence="2">
    <location>
        <begin position="399"/>
        <end position="413"/>
    </location>
</feature>
<feature type="compositionally biased region" description="Basic and acidic residues" evidence="2">
    <location>
        <begin position="160"/>
        <end position="169"/>
    </location>
</feature>
<dbReference type="CDD" id="cd00590">
    <property type="entry name" value="RRM_SF"/>
    <property type="match status" value="1"/>
</dbReference>
<dbReference type="Proteomes" id="UP001208570">
    <property type="component" value="Unassembled WGS sequence"/>
</dbReference>
<dbReference type="InterPro" id="IPR012677">
    <property type="entry name" value="Nucleotide-bd_a/b_plait_sf"/>
</dbReference>
<feature type="region of interest" description="Disordered" evidence="2">
    <location>
        <begin position="1"/>
        <end position="65"/>
    </location>
</feature>
<feature type="compositionally biased region" description="Polar residues" evidence="2">
    <location>
        <begin position="170"/>
        <end position="185"/>
    </location>
</feature>
<feature type="compositionally biased region" description="Acidic residues" evidence="2">
    <location>
        <begin position="115"/>
        <end position="131"/>
    </location>
</feature>
<sequence length="1085" mass="122913">MATKRRPTEMSWDSDDELLNEDTAGIYAFPEEKDEEVDEDALLASDDDPDEQVTSQHEGLDYKDVGEAGHYKASEQVYEEEQHHFDEEVHQEHYEEEEHHFEDELAIEPALEIMADGDDLLEEESYEDVLEENSIAPQLGLSQSDSVQQYEEEQQGEEALNAHHVDRDNQTNQVGDVSQSYSSQEVEADTTVPDSESDSEEDEDDSKARGRFKSERSDILSVPSARSKKDIPDKLEITKEEEDKINKFQQNQRTNRNQRRAQHFPGKRGGHQQHQKNQHNFQQRGLRQQFRPQNNAGLRMMQQGQRQLCMPDMLFRNNSPVSILDQPLRLVFQPPNQLRFSQANVPSQNMMGAPIIQQPLMQQQQQQPCLLRMTSEQNIHFNPRFQSAVSRPPDVRLAWQSSQSQCAPTQSSPLRPMFNVPRPNLEQKQFQSPPRMSEPWNQNRGPVLREQHPASLMSQSQLGTRPSLTTSQPIQPFNNIQQPMFPKQSSLQLLQDQDERVQQPPFGRGAPPQLMAPPTMDQVPPQQRFPNQRPSLPRAPSNFNHNQNRFPNMVNREPLGQPIQTLVNKRSGALGQVRIGQQQNLKGPRPPGIRPHQQQLTPGIRPPGVVQPTRPSAPVQPSQQQIQKQPPPKPMTEAEKEEIQKKIKRAQRFAQPAPVMAGVTKKIILGKRLSTDNSEASLPKTLKPVQTEMTVKRIAIKTEPQVEKKAEDALNIADPELDVYLDEEKERMERMKQLAEQIKEQKRKRRLMRAKQAAQQKAVVQQQQQQQIEPSIKLEKTGLQSKPTQQSQTTDVPIPTMMTPSTQAALKNIPVGGVAKLPDGQWRKKVRVRDARSGAIKIKFFKITEEEAKRVISSGSARNKIASQTVTPTGQEPNVGQGPFRGQEPNVGQGPLRGQDSAIRVISTNIATPNQISNPVRPRNMPSQFNQNPRIVNQPSQQIPLLMSQDTQHKPEPRRFVKRPGQGLPQNTAIRQPLSLSNSRTGEQANLDKQRRVVLSSTATDVSDLSMSTVTIDGLSVGTTENKIRQLALKVGPIIACQMDRVSKRAIVQFCRSQHASLFVNKYNRTMLDLTMINVSFLDTN</sequence>
<proteinExistence type="predicted"/>
<feature type="compositionally biased region" description="Polar residues" evidence="2">
    <location>
        <begin position="782"/>
        <end position="795"/>
    </location>
</feature>
<feature type="compositionally biased region" description="Low complexity" evidence="2">
    <location>
        <begin position="616"/>
        <end position="628"/>
    </location>
</feature>
<evidence type="ECO:0000256" key="2">
    <source>
        <dbReference type="SAM" id="MobiDB-lite"/>
    </source>
</evidence>
<feature type="region of interest" description="Disordered" evidence="2">
    <location>
        <begin position="425"/>
        <end position="481"/>
    </location>
</feature>
<feature type="compositionally biased region" description="Acidic residues" evidence="2">
    <location>
        <begin position="32"/>
        <end position="51"/>
    </location>
</feature>
<feature type="compositionally biased region" description="Acidic residues" evidence="2">
    <location>
        <begin position="195"/>
        <end position="205"/>
    </location>
</feature>
<organism evidence="4 5">
    <name type="scientific">Paralvinella palmiformis</name>
    <dbReference type="NCBI Taxonomy" id="53620"/>
    <lineage>
        <taxon>Eukaryota</taxon>
        <taxon>Metazoa</taxon>
        <taxon>Spiralia</taxon>
        <taxon>Lophotrochozoa</taxon>
        <taxon>Annelida</taxon>
        <taxon>Polychaeta</taxon>
        <taxon>Sedentaria</taxon>
        <taxon>Canalipalpata</taxon>
        <taxon>Terebellida</taxon>
        <taxon>Terebelliformia</taxon>
        <taxon>Alvinellidae</taxon>
        <taxon>Paralvinella</taxon>
    </lineage>
</organism>
<feature type="compositionally biased region" description="Polar residues" evidence="2">
    <location>
        <begin position="524"/>
        <end position="534"/>
    </location>
</feature>
<reference evidence="4" key="1">
    <citation type="journal article" date="2023" name="Mol. Biol. Evol.">
        <title>Third-Generation Sequencing Reveals the Adaptive Role of the Epigenome in Three Deep-Sea Polychaetes.</title>
        <authorList>
            <person name="Perez M."/>
            <person name="Aroh O."/>
            <person name="Sun Y."/>
            <person name="Lan Y."/>
            <person name="Juniper S.K."/>
            <person name="Young C.R."/>
            <person name="Angers B."/>
            <person name="Qian P.Y."/>
        </authorList>
    </citation>
    <scope>NUCLEOTIDE SEQUENCE</scope>
    <source>
        <strain evidence="4">P08H-3</strain>
    </source>
</reference>
<dbReference type="EMBL" id="JAODUP010000431">
    <property type="protein sequence ID" value="KAK2149916.1"/>
    <property type="molecule type" value="Genomic_DNA"/>
</dbReference>